<dbReference type="SUPFAM" id="SSF53254">
    <property type="entry name" value="Phosphoglycerate mutase-like"/>
    <property type="match status" value="1"/>
</dbReference>
<dbReference type="PANTHER" id="PTHR46517">
    <property type="entry name" value="FRUCTOSE-2,6-BISPHOSPHATASE TIGAR"/>
    <property type="match status" value="1"/>
</dbReference>
<reference evidence="3 4" key="1">
    <citation type="submission" date="2018-06" db="EMBL/GenBank/DDBJ databases">
        <authorList>
            <consortium name="Pathogen Informatics"/>
            <person name="Doyle S."/>
        </authorList>
    </citation>
    <scope>NUCLEOTIDE SEQUENCE [LARGE SCALE GENOMIC DNA]</scope>
    <source>
        <strain evidence="3 4">NCTC11088</strain>
    </source>
</reference>
<accession>A0A379D8R3</accession>
<sequence length="201" mass="23517">MKIYLTRHGQTEWNRADRVQGIMDSPLTQEGIEMAELLRESSKNIKFDKVYSSDLKRAEDTAKIVAPDNEIISTPYLREIDVGNWSGRYFNTLKEEDRELYTTYFNEPHKYKREDGESLYEVMDRVKKFFEGYILNSKDKNVLIVSHGVTIVAILNYVEKIDISDFWENRVLRNATFNIIEYSDGEFKVLKKAPKNPVATI</sequence>
<dbReference type="AlphaFoldDB" id="A0A379D8R3"/>
<dbReference type="InterPro" id="IPR051695">
    <property type="entry name" value="Phosphoglycerate_Mutase"/>
</dbReference>
<dbReference type="Gene3D" id="3.40.50.1240">
    <property type="entry name" value="Phosphoglycerate mutase-like"/>
    <property type="match status" value="1"/>
</dbReference>
<dbReference type="PROSITE" id="PS00175">
    <property type="entry name" value="PG_MUTASE"/>
    <property type="match status" value="1"/>
</dbReference>
<dbReference type="EMBL" id="UGTH01000001">
    <property type="protein sequence ID" value="SUB74297.1"/>
    <property type="molecule type" value="Genomic_DNA"/>
</dbReference>
<organism evidence="3 4">
    <name type="scientific">Peptoniphilus indolicus</name>
    <dbReference type="NCBI Taxonomy" id="33030"/>
    <lineage>
        <taxon>Bacteria</taxon>
        <taxon>Bacillati</taxon>
        <taxon>Bacillota</taxon>
        <taxon>Tissierellia</taxon>
        <taxon>Tissierellales</taxon>
        <taxon>Peptoniphilaceae</taxon>
        <taxon>Peptoniphilus</taxon>
    </lineage>
</organism>
<dbReference type="EC" id="3.1.3.73" evidence="3"/>
<feature type="binding site" evidence="2">
    <location>
        <position position="57"/>
    </location>
    <ligand>
        <name>substrate</name>
    </ligand>
</feature>
<dbReference type="SMART" id="SM00855">
    <property type="entry name" value="PGAM"/>
    <property type="match status" value="1"/>
</dbReference>
<dbReference type="PANTHER" id="PTHR46517:SF1">
    <property type="entry name" value="FRUCTOSE-2,6-BISPHOSPHATASE TIGAR"/>
    <property type="match status" value="1"/>
</dbReference>
<dbReference type="InterPro" id="IPR001345">
    <property type="entry name" value="PG/BPGM_mutase_AS"/>
</dbReference>
<evidence type="ECO:0000313" key="4">
    <source>
        <dbReference type="Proteomes" id="UP000254777"/>
    </source>
</evidence>
<name>A0A379D8R3_9FIRM</name>
<evidence type="ECO:0000256" key="1">
    <source>
        <dbReference type="ARBA" id="ARBA00022801"/>
    </source>
</evidence>
<dbReference type="Proteomes" id="UP000254777">
    <property type="component" value="Unassembled WGS sequence"/>
</dbReference>
<gene>
    <name evidence="3" type="primary">cobC</name>
    <name evidence="3" type="ORF">NCTC11088_00027</name>
</gene>
<dbReference type="RefSeq" id="WP_004822336.1">
    <property type="nucleotide sequence ID" value="NZ_UGTH01000001.1"/>
</dbReference>
<dbReference type="Pfam" id="PF00300">
    <property type="entry name" value="His_Phos_1"/>
    <property type="match status" value="1"/>
</dbReference>
<dbReference type="InterPro" id="IPR029033">
    <property type="entry name" value="His_PPase_superfam"/>
</dbReference>
<dbReference type="GO" id="GO:0005829">
    <property type="term" value="C:cytosol"/>
    <property type="evidence" value="ECO:0007669"/>
    <property type="project" value="TreeGrafter"/>
</dbReference>
<feature type="binding site" evidence="2">
    <location>
        <begin position="7"/>
        <end position="14"/>
    </location>
    <ligand>
        <name>substrate</name>
    </ligand>
</feature>
<dbReference type="InterPro" id="IPR013078">
    <property type="entry name" value="His_Pase_superF_clade-1"/>
</dbReference>
<keyword evidence="1 3" id="KW-0378">Hydrolase</keyword>
<dbReference type="GO" id="GO:0004331">
    <property type="term" value="F:fructose-2,6-bisphosphate 2-phosphatase activity"/>
    <property type="evidence" value="ECO:0007669"/>
    <property type="project" value="TreeGrafter"/>
</dbReference>
<protein>
    <submittedName>
        <fullName evidence="3">Alpha-ribazole phosphatase</fullName>
        <ecNumber evidence="3">3.1.3.73</ecNumber>
    </submittedName>
</protein>
<dbReference type="CDD" id="cd07067">
    <property type="entry name" value="HP_PGM_like"/>
    <property type="match status" value="1"/>
</dbReference>
<dbReference type="GO" id="GO:0043456">
    <property type="term" value="P:regulation of pentose-phosphate shunt"/>
    <property type="evidence" value="ECO:0007669"/>
    <property type="project" value="TreeGrafter"/>
</dbReference>
<dbReference type="GO" id="GO:0045820">
    <property type="term" value="P:negative regulation of glycolytic process"/>
    <property type="evidence" value="ECO:0007669"/>
    <property type="project" value="TreeGrafter"/>
</dbReference>
<proteinExistence type="predicted"/>
<evidence type="ECO:0000313" key="3">
    <source>
        <dbReference type="EMBL" id="SUB74297.1"/>
    </source>
</evidence>
<evidence type="ECO:0000256" key="2">
    <source>
        <dbReference type="PIRSR" id="PIRSR613078-2"/>
    </source>
</evidence>
<dbReference type="GO" id="GO:0043755">
    <property type="term" value="F:alpha-ribazole phosphatase activity"/>
    <property type="evidence" value="ECO:0007669"/>
    <property type="project" value="UniProtKB-EC"/>
</dbReference>